<proteinExistence type="predicted"/>
<evidence type="ECO:0000313" key="3">
    <source>
        <dbReference type="Proteomes" id="UP001440599"/>
    </source>
</evidence>
<organism evidence="2 3">
    <name type="scientific">Flavonifractor hominis</name>
    <dbReference type="NCBI Taxonomy" id="3133178"/>
    <lineage>
        <taxon>Bacteria</taxon>
        <taxon>Bacillati</taxon>
        <taxon>Bacillota</taxon>
        <taxon>Clostridia</taxon>
        <taxon>Eubacteriales</taxon>
        <taxon>Oscillospiraceae</taxon>
        <taxon>Flavonifractor</taxon>
    </lineage>
</organism>
<accession>A0ABV1EN60</accession>
<sequence>MPNYYAHLKFGGRVLEDLPAGLSETIQEEREAFDLGCLGPDPLFFYQPMRPNAVRREGVRMHRTSALPAVERLRQAIEAEIPMSVGYGAGFLCHLALDSACHGYVNDRAADGPISHMAMEGEYDRMLMVQDGLDAAEKAHLPEMPSDRMVWEAAAQAFVHASPKQMRRAYRSMHFYSSVLARANGRPAGRVIGAVSHMLPIRSAKGIALKEQPHPSAAQSNADLDYLLERAIPETAEQITAFFQAIEAERPVPLWFDRDFKGTPPQRVHWQNGKKPLVTTT</sequence>
<evidence type="ECO:0000313" key="2">
    <source>
        <dbReference type="EMBL" id="MEQ2456017.1"/>
    </source>
</evidence>
<protein>
    <submittedName>
        <fullName evidence="2">Zinc dependent phospholipase C family protein</fullName>
    </submittedName>
</protein>
<reference evidence="2 3" key="1">
    <citation type="submission" date="2024-03" db="EMBL/GenBank/DDBJ databases">
        <title>Human intestinal bacterial collection.</title>
        <authorList>
            <person name="Pauvert C."/>
            <person name="Hitch T.C.A."/>
            <person name="Clavel T."/>
        </authorList>
    </citation>
    <scope>NUCLEOTIDE SEQUENCE [LARGE SCALE GENOMIC DNA]</scope>
    <source>
        <strain evidence="2 3">CLA-AP-H34</strain>
    </source>
</reference>
<dbReference type="Pfam" id="PF00882">
    <property type="entry name" value="Zn_dep_PLPC"/>
    <property type="match status" value="1"/>
</dbReference>
<name>A0ABV1EN60_9FIRM</name>
<dbReference type="Proteomes" id="UP001440599">
    <property type="component" value="Unassembled WGS sequence"/>
</dbReference>
<dbReference type="RefSeq" id="WP_349139600.1">
    <property type="nucleotide sequence ID" value="NZ_JBBMFT010000002.1"/>
</dbReference>
<dbReference type="InterPro" id="IPR029002">
    <property type="entry name" value="PLPC/GPLD1"/>
</dbReference>
<dbReference type="EMBL" id="JBBMFT010000002">
    <property type="protein sequence ID" value="MEQ2456017.1"/>
    <property type="molecule type" value="Genomic_DNA"/>
</dbReference>
<evidence type="ECO:0000259" key="1">
    <source>
        <dbReference type="Pfam" id="PF00882"/>
    </source>
</evidence>
<gene>
    <name evidence="2" type="ORF">WMO45_05730</name>
</gene>
<comment type="caution">
    <text evidence="2">The sequence shown here is derived from an EMBL/GenBank/DDBJ whole genome shotgun (WGS) entry which is preliminary data.</text>
</comment>
<keyword evidence="3" id="KW-1185">Reference proteome</keyword>
<feature type="domain" description="Phospholipase C/D" evidence="1">
    <location>
        <begin position="7"/>
        <end position="162"/>
    </location>
</feature>